<feature type="compositionally biased region" description="Low complexity" evidence="2">
    <location>
        <begin position="63"/>
        <end position="79"/>
    </location>
</feature>
<dbReference type="AlphaFoldDB" id="F2RR42"/>
<feature type="region of interest" description="Disordered" evidence="2">
    <location>
        <begin position="58"/>
        <end position="151"/>
    </location>
</feature>
<evidence type="ECO:0000313" key="4">
    <source>
        <dbReference type="Proteomes" id="UP000009172"/>
    </source>
</evidence>
<feature type="compositionally biased region" description="Polar residues" evidence="2">
    <location>
        <begin position="109"/>
        <end position="128"/>
    </location>
</feature>
<feature type="compositionally biased region" description="Polar residues" evidence="2">
    <location>
        <begin position="138"/>
        <end position="149"/>
    </location>
</feature>
<organism evidence="3 4">
    <name type="scientific">Trichophyton tonsurans (strain CBS 112818)</name>
    <name type="common">Scalp ringworm fungus</name>
    <dbReference type="NCBI Taxonomy" id="647933"/>
    <lineage>
        <taxon>Eukaryota</taxon>
        <taxon>Fungi</taxon>
        <taxon>Dikarya</taxon>
        <taxon>Ascomycota</taxon>
        <taxon>Pezizomycotina</taxon>
        <taxon>Eurotiomycetes</taxon>
        <taxon>Eurotiomycetidae</taxon>
        <taxon>Onygenales</taxon>
        <taxon>Arthrodermataceae</taxon>
        <taxon>Trichophyton</taxon>
    </lineage>
</organism>
<sequence length="368" mass="39624">MNVSAANIATGCYPFAARLFELCRQAENMTHADRKSDDFAAQCTSVWRAFKASRMSEDMARSANNTNATNNTEAAEATAVPSPALTSLKRAAQQAAPPSPPPKRMAPFDSSSWSVPTSEAYSGKSQTHIMPKPAPKHNLSSTGEGSSLSKETEILEEPGILDKSRLGLLTYDKLVELQKQVINTMTTLTAQTFSLENKEADQEAAFQSSITSLQGQLASYCAKIESQQNQIASMQRQLDAAADLFSASDGKIVNALNQIAALSVKLSDVHDRLERDHKESQATLVDLSAKIDRAIQDTSSLRSLAYRQGPAISRVEACSNRVEACSNRVKALGEEILSRLGDDHGPHPSLDSETTGVNINTATPVAPE</sequence>
<protein>
    <submittedName>
        <fullName evidence="3">Uncharacterized protein</fullName>
    </submittedName>
</protein>
<dbReference type="Proteomes" id="UP000009172">
    <property type="component" value="Unassembled WGS sequence"/>
</dbReference>
<keyword evidence="4" id="KW-1185">Reference proteome</keyword>
<feature type="compositionally biased region" description="Polar residues" evidence="2">
    <location>
        <begin position="351"/>
        <end position="368"/>
    </location>
</feature>
<evidence type="ECO:0000256" key="2">
    <source>
        <dbReference type="SAM" id="MobiDB-lite"/>
    </source>
</evidence>
<reference evidence="4" key="1">
    <citation type="journal article" date="2012" name="MBio">
        <title>Comparative genome analysis of Trichophyton rubrum and related dermatophytes reveals candidate genes involved in infection.</title>
        <authorList>
            <person name="Martinez D.A."/>
            <person name="Oliver B.G."/>
            <person name="Graeser Y."/>
            <person name="Goldberg J.M."/>
            <person name="Li W."/>
            <person name="Martinez-Rossi N.M."/>
            <person name="Monod M."/>
            <person name="Shelest E."/>
            <person name="Barton R.C."/>
            <person name="Birch E."/>
            <person name="Brakhage A.A."/>
            <person name="Chen Z."/>
            <person name="Gurr S.J."/>
            <person name="Heiman D."/>
            <person name="Heitman J."/>
            <person name="Kosti I."/>
            <person name="Rossi A."/>
            <person name="Saif S."/>
            <person name="Samalova M."/>
            <person name="Saunders C.W."/>
            <person name="Shea T."/>
            <person name="Summerbell R.C."/>
            <person name="Xu J."/>
            <person name="Young S."/>
            <person name="Zeng Q."/>
            <person name="Birren B.W."/>
            <person name="Cuomo C.A."/>
            <person name="White T.C."/>
        </authorList>
    </citation>
    <scope>NUCLEOTIDE SEQUENCE [LARGE SCALE GENOMIC DNA]</scope>
    <source>
        <strain evidence="4">CBS 112818</strain>
    </source>
</reference>
<gene>
    <name evidence="3" type="ORF">TESG_01324</name>
</gene>
<evidence type="ECO:0000313" key="3">
    <source>
        <dbReference type="EMBL" id="EGD93791.1"/>
    </source>
</evidence>
<keyword evidence="1" id="KW-0175">Coiled coil</keyword>
<dbReference type="EMBL" id="GG698480">
    <property type="protein sequence ID" value="EGD93791.1"/>
    <property type="molecule type" value="Genomic_DNA"/>
</dbReference>
<name>F2RR42_TRIT1</name>
<accession>F2RR42</accession>
<feature type="region of interest" description="Disordered" evidence="2">
    <location>
        <begin position="340"/>
        <end position="368"/>
    </location>
</feature>
<dbReference type="HOGENOM" id="CLU_720000_0_0_1"/>
<proteinExistence type="predicted"/>
<feature type="coiled-coil region" evidence="1">
    <location>
        <begin position="217"/>
        <end position="244"/>
    </location>
</feature>
<evidence type="ECO:0000256" key="1">
    <source>
        <dbReference type="SAM" id="Coils"/>
    </source>
</evidence>